<keyword evidence="1" id="KW-0472">Membrane</keyword>
<dbReference type="Proteomes" id="UP000441354">
    <property type="component" value="Unassembled WGS sequence"/>
</dbReference>
<feature type="transmembrane region" description="Helical" evidence="1">
    <location>
        <begin position="77"/>
        <end position="98"/>
    </location>
</feature>
<organism evidence="2 3">
    <name type="scientific">Bacillus mesophilum</name>
    <dbReference type="NCBI Taxonomy" id="1071718"/>
    <lineage>
        <taxon>Bacteria</taxon>
        <taxon>Bacillati</taxon>
        <taxon>Bacillota</taxon>
        <taxon>Bacilli</taxon>
        <taxon>Bacillales</taxon>
        <taxon>Bacillaceae</taxon>
        <taxon>Bacillus</taxon>
    </lineage>
</organism>
<dbReference type="OrthoDB" id="2380880at2"/>
<feature type="transmembrane region" description="Helical" evidence="1">
    <location>
        <begin position="133"/>
        <end position="149"/>
    </location>
</feature>
<evidence type="ECO:0000313" key="2">
    <source>
        <dbReference type="EMBL" id="KAB2333895.1"/>
    </source>
</evidence>
<evidence type="ECO:0000256" key="1">
    <source>
        <dbReference type="SAM" id="Phobius"/>
    </source>
</evidence>
<feature type="transmembrane region" description="Helical" evidence="1">
    <location>
        <begin position="103"/>
        <end position="121"/>
    </location>
</feature>
<proteinExistence type="predicted"/>
<gene>
    <name evidence="2" type="ORF">F7732_07375</name>
</gene>
<keyword evidence="1" id="KW-1133">Transmembrane helix</keyword>
<feature type="transmembrane region" description="Helical" evidence="1">
    <location>
        <begin position="51"/>
        <end position="71"/>
    </location>
</feature>
<dbReference type="AlphaFoldDB" id="A0A7V7UW90"/>
<accession>A0A7V7UW90</accession>
<keyword evidence="1" id="KW-0812">Transmembrane</keyword>
<dbReference type="EMBL" id="WBOT01000002">
    <property type="protein sequence ID" value="KAB2333895.1"/>
    <property type="molecule type" value="Genomic_DNA"/>
</dbReference>
<evidence type="ECO:0008006" key="4">
    <source>
        <dbReference type="Google" id="ProtNLM"/>
    </source>
</evidence>
<sequence>MQHKRKSIIINEINYWKKNRLLPEQYCDYLLAFYSEGNQPKEDRKDVNGKLLKSVNLLFLLLIPMSVFLLYFTELSIILQTAFAILFIFLGAALFFYFSRKEIILHIPIITSALLLLFYSVDLTAAFFSNQSLPLYINLICNCLIWILIGWKWRLVYLSISGGLGIITVLVSIFI</sequence>
<evidence type="ECO:0000313" key="3">
    <source>
        <dbReference type="Proteomes" id="UP000441354"/>
    </source>
</evidence>
<keyword evidence="3" id="KW-1185">Reference proteome</keyword>
<dbReference type="RefSeq" id="WP_151573267.1">
    <property type="nucleotide sequence ID" value="NZ_WBOT01000002.1"/>
</dbReference>
<reference evidence="2 3" key="1">
    <citation type="journal article" date="2014" name="Arch. Microbiol.">
        <title>Bacillus mesophilum sp. nov., strain IITR-54T, a novel 4-chlorobiphenyl dechlorinating bacterium.</title>
        <authorList>
            <person name="Manickam N."/>
            <person name="Singh N.K."/>
            <person name="Bajaj A."/>
            <person name="Kumar R.M."/>
            <person name="Kaur G."/>
            <person name="Kaur N."/>
            <person name="Bala M."/>
            <person name="Kumar A."/>
            <person name="Mayilraj S."/>
        </authorList>
    </citation>
    <scope>NUCLEOTIDE SEQUENCE [LARGE SCALE GENOMIC DNA]</scope>
    <source>
        <strain evidence="2 3">IITR-54</strain>
    </source>
</reference>
<name>A0A7V7UW90_9BACI</name>
<comment type="caution">
    <text evidence="2">The sequence shown here is derived from an EMBL/GenBank/DDBJ whole genome shotgun (WGS) entry which is preliminary data.</text>
</comment>
<protein>
    <recommendedName>
        <fullName evidence="4">DUF2157 domain-containing protein</fullName>
    </recommendedName>
</protein>
<feature type="transmembrane region" description="Helical" evidence="1">
    <location>
        <begin position="156"/>
        <end position="174"/>
    </location>
</feature>